<comment type="caution">
    <text evidence="1">The sequence shown here is derived from an EMBL/GenBank/DDBJ whole genome shotgun (WGS) entry which is preliminary data.</text>
</comment>
<gene>
    <name evidence="1" type="ORF">EUX98_g5059</name>
</gene>
<organism evidence="1 2">
    <name type="scientific">Antrodiella citrinella</name>
    <dbReference type="NCBI Taxonomy" id="2447956"/>
    <lineage>
        <taxon>Eukaryota</taxon>
        <taxon>Fungi</taxon>
        <taxon>Dikarya</taxon>
        <taxon>Basidiomycota</taxon>
        <taxon>Agaricomycotina</taxon>
        <taxon>Agaricomycetes</taxon>
        <taxon>Polyporales</taxon>
        <taxon>Steccherinaceae</taxon>
        <taxon>Antrodiella</taxon>
    </lineage>
</organism>
<dbReference type="OrthoDB" id="18320at2759"/>
<reference evidence="1 2" key="1">
    <citation type="submission" date="2019-02" db="EMBL/GenBank/DDBJ databases">
        <title>Genome sequencing of the rare red list fungi Antrodiella citrinella (Flaviporus citrinellus).</title>
        <authorList>
            <person name="Buettner E."/>
            <person name="Kellner H."/>
        </authorList>
    </citation>
    <scope>NUCLEOTIDE SEQUENCE [LARGE SCALE GENOMIC DNA]</scope>
    <source>
        <strain evidence="1 2">DSM 108506</strain>
    </source>
</reference>
<name>A0A4S4MTE9_9APHY</name>
<evidence type="ECO:0000313" key="2">
    <source>
        <dbReference type="Proteomes" id="UP000308730"/>
    </source>
</evidence>
<dbReference type="AlphaFoldDB" id="A0A4S4MTE9"/>
<accession>A0A4S4MTE9</accession>
<proteinExistence type="predicted"/>
<sequence>MQIFKALHTAYRRSVANPFLRLNAPTDNITDHALLVSSGAHKWKLFRERVDEIAKAIAASAVAA</sequence>
<evidence type="ECO:0000313" key="1">
    <source>
        <dbReference type="EMBL" id="THH29125.1"/>
    </source>
</evidence>
<dbReference type="Proteomes" id="UP000308730">
    <property type="component" value="Unassembled WGS sequence"/>
</dbReference>
<keyword evidence="2" id="KW-1185">Reference proteome</keyword>
<protein>
    <submittedName>
        <fullName evidence="1">Uncharacterized protein</fullName>
    </submittedName>
</protein>
<dbReference type="EMBL" id="SGPM01000138">
    <property type="protein sequence ID" value="THH29125.1"/>
    <property type="molecule type" value="Genomic_DNA"/>
</dbReference>